<feature type="domain" description="V-type proton ATPase subunit S1/VOA1 transmembrane" evidence="12">
    <location>
        <begin position="233"/>
        <end position="272"/>
    </location>
</feature>
<proteinExistence type="inferred from homology"/>
<keyword evidence="5 11" id="KW-0732">Signal</keyword>
<keyword evidence="9" id="KW-0961">Cell wall biogenesis/degradation</keyword>
<reference evidence="13" key="1">
    <citation type="journal article" date="2023" name="Mol. Phylogenet. Evol.">
        <title>Genome-scale phylogeny and comparative genomics of the fungal order Sordariales.</title>
        <authorList>
            <person name="Hensen N."/>
            <person name="Bonometti L."/>
            <person name="Westerberg I."/>
            <person name="Brannstrom I.O."/>
            <person name="Guillou S."/>
            <person name="Cros-Aarteil S."/>
            <person name="Calhoun S."/>
            <person name="Haridas S."/>
            <person name="Kuo A."/>
            <person name="Mondo S."/>
            <person name="Pangilinan J."/>
            <person name="Riley R."/>
            <person name="LaButti K."/>
            <person name="Andreopoulos B."/>
            <person name="Lipzen A."/>
            <person name="Chen C."/>
            <person name="Yan M."/>
            <person name="Daum C."/>
            <person name="Ng V."/>
            <person name="Clum A."/>
            <person name="Steindorff A."/>
            <person name="Ohm R.A."/>
            <person name="Martin F."/>
            <person name="Silar P."/>
            <person name="Natvig D.O."/>
            <person name="Lalanne C."/>
            <person name="Gautier V."/>
            <person name="Ament-Velasquez S.L."/>
            <person name="Kruys A."/>
            <person name="Hutchinson M.I."/>
            <person name="Powell A.J."/>
            <person name="Barry K."/>
            <person name="Miller A.N."/>
            <person name="Grigoriev I.V."/>
            <person name="Debuchy R."/>
            <person name="Gladieux P."/>
            <person name="Hiltunen Thoren M."/>
            <person name="Johannesson H."/>
        </authorList>
    </citation>
    <scope>NUCLEOTIDE SEQUENCE</scope>
    <source>
        <strain evidence="13">CBS 990.96</strain>
    </source>
</reference>
<dbReference type="PANTHER" id="PTHR28285">
    <property type="entry name" value="PROTEIN BIG1"/>
    <property type="match status" value="1"/>
</dbReference>
<comment type="subcellular location">
    <subcellularLocation>
        <location evidence="1">Endoplasmic reticulum membrane</location>
        <topology evidence="1">Single-pass type I membrane protein</topology>
    </subcellularLocation>
</comment>
<keyword evidence="6" id="KW-0256">Endoplasmic reticulum</keyword>
<evidence type="ECO:0000256" key="7">
    <source>
        <dbReference type="ARBA" id="ARBA00022989"/>
    </source>
</evidence>
<organism evidence="13 14">
    <name type="scientific">Podospora fimiseda</name>
    <dbReference type="NCBI Taxonomy" id="252190"/>
    <lineage>
        <taxon>Eukaryota</taxon>
        <taxon>Fungi</taxon>
        <taxon>Dikarya</taxon>
        <taxon>Ascomycota</taxon>
        <taxon>Pezizomycotina</taxon>
        <taxon>Sordariomycetes</taxon>
        <taxon>Sordariomycetidae</taxon>
        <taxon>Sordariales</taxon>
        <taxon>Podosporaceae</taxon>
        <taxon>Podospora</taxon>
    </lineage>
</organism>
<dbReference type="GO" id="GO:0006078">
    <property type="term" value="P:(1-&gt;6)-beta-D-glucan biosynthetic process"/>
    <property type="evidence" value="ECO:0007669"/>
    <property type="project" value="TreeGrafter"/>
</dbReference>
<evidence type="ECO:0000256" key="9">
    <source>
        <dbReference type="ARBA" id="ARBA00023316"/>
    </source>
</evidence>
<evidence type="ECO:0000256" key="6">
    <source>
        <dbReference type="ARBA" id="ARBA00022824"/>
    </source>
</evidence>
<comment type="caution">
    <text evidence="13">The sequence shown here is derived from an EMBL/GenBank/DDBJ whole genome shotgun (WGS) entry which is preliminary data.</text>
</comment>
<evidence type="ECO:0000256" key="5">
    <source>
        <dbReference type="ARBA" id="ARBA00022729"/>
    </source>
</evidence>
<evidence type="ECO:0000313" key="13">
    <source>
        <dbReference type="EMBL" id="KAK4230369.1"/>
    </source>
</evidence>
<dbReference type="Proteomes" id="UP001301958">
    <property type="component" value="Unassembled WGS sequence"/>
</dbReference>
<keyword evidence="14" id="KW-1185">Reference proteome</keyword>
<protein>
    <recommendedName>
        <fullName evidence="3">Protein BIG1</fullName>
    </recommendedName>
</protein>
<keyword evidence="4 10" id="KW-0812">Transmembrane</keyword>
<dbReference type="EMBL" id="MU865299">
    <property type="protein sequence ID" value="KAK4230369.1"/>
    <property type="molecule type" value="Genomic_DNA"/>
</dbReference>
<keyword evidence="7 10" id="KW-1133">Transmembrane helix</keyword>
<dbReference type="GO" id="GO:0005789">
    <property type="term" value="C:endoplasmic reticulum membrane"/>
    <property type="evidence" value="ECO:0007669"/>
    <property type="project" value="UniProtKB-SubCell"/>
</dbReference>
<dbReference type="InterPro" id="IPR046756">
    <property type="entry name" value="VAS1/VOA1_TM"/>
</dbReference>
<evidence type="ECO:0000256" key="4">
    <source>
        <dbReference type="ARBA" id="ARBA00022692"/>
    </source>
</evidence>
<comment type="similarity">
    <text evidence="2">Belongs to the BIG1 family.</text>
</comment>
<evidence type="ECO:0000256" key="1">
    <source>
        <dbReference type="ARBA" id="ARBA00004115"/>
    </source>
</evidence>
<evidence type="ECO:0000256" key="2">
    <source>
        <dbReference type="ARBA" id="ARBA00008203"/>
    </source>
</evidence>
<evidence type="ECO:0000313" key="14">
    <source>
        <dbReference type="Proteomes" id="UP001301958"/>
    </source>
</evidence>
<sequence length="283" mass="31413">MHLSIAATLLAYTAGVQAFVDSSPFILFSTSALPKSSNNAQLQTSSQVLASAKELLSSCPTDRYILVSQPNLHAADIRREGTNPQCMTPTLCGVGMNKKSSIYSVAEVIGQVSGRPLKEYILEACKAKGKDEVQIDRVELKHLPAVGHKSLSEERREILRDNDLELSKLLHLLNEYTVVMFSDPNEFRPYEPEFSSEPAVHMDLKRWSEENEILERRKPNSTGDHLPLFEKYQFFTPAVFTSLIVVLVILSILGVGLRALASLEVSYGAFDKDMGPAAQKKQM</sequence>
<dbReference type="PANTHER" id="PTHR28285:SF1">
    <property type="entry name" value="PROTEIN BIG1"/>
    <property type="match status" value="1"/>
</dbReference>
<evidence type="ECO:0000256" key="11">
    <source>
        <dbReference type="SAM" id="SignalP"/>
    </source>
</evidence>
<evidence type="ECO:0000256" key="10">
    <source>
        <dbReference type="SAM" id="Phobius"/>
    </source>
</evidence>
<feature type="signal peptide" evidence="11">
    <location>
        <begin position="1"/>
        <end position="18"/>
    </location>
</feature>
<keyword evidence="8 10" id="KW-0472">Membrane</keyword>
<dbReference type="GO" id="GO:0071555">
    <property type="term" value="P:cell wall organization"/>
    <property type="evidence" value="ECO:0007669"/>
    <property type="project" value="UniProtKB-KW"/>
</dbReference>
<reference evidence="13" key="2">
    <citation type="submission" date="2023-05" db="EMBL/GenBank/DDBJ databases">
        <authorList>
            <consortium name="Lawrence Berkeley National Laboratory"/>
            <person name="Steindorff A."/>
            <person name="Hensen N."/>
            <person name="Bonometti L."/>
            <person name="Westerberg I."/>
            <person name="Brannstrom I.O."/>
            <person name="Guillou S."/>
            <person name="Cros-Aarteil S."/>
            <person name="Calhoun S."/>
            <person name="Haridas S."/>
            <person name="Kuo A."/>
            <person name="Mondo S."/>
            <person name="Pangilinan J."/>
            <person name="Riley R."/>
            <person name="Labutti K."/>
            <person name="Andreopoulos B."/>
            <person name="Lipzen A."/>
            <person name="Chen C."/>
            <person name="Yanf M."/>
            <person name="Daum C."/>
            <person name="Ng V."/>
            <person name="Clum A."/>
            <person name="Ohm R."/>
            <person name="Martin F."/>
            <person name="Silar P."/>
            <person name="Natvig D."/>
            <person name="Lalanne C."/>
            <person name="Gautier V."/>
            <person name="Ament-Velasquez S.L."/>
            <person name="Kruys A."/>
            <person name="Hutchinson M.I."/>
            <person name="Powell A.J."/>
            <person name="Barry K."/>
            <person name="Miller A.N."/>
            <person name="Grigoriev I.V."/>
            <person name="Debuchy R."/>
            <person name="Gladieux P."/>
            <person name="Thoren M.H."/>
            <person name="Johannesson H."/>
        </authorList>
    </citation>
    <scope>NUCLEOTIDE SEQUENCE</scope>
    <source>
        <strain evidence="13">CBS 990.96</strain>
    </source>
</reference>
<gene>
    <name evidence="13" type="ORF">QBC38DRAFT_452296</name>
</gene>
<dbReference type="GO" id="GO:0009272">
    <property type="term" value="P:fungal-type cell wall biogenesis"/>
    <property type="evidence" value="ECO:0007669"/>
    <property type="project" value="TreeGrafter"/>
</dbReference>
<feature type="chain" id="PRO_5042992324" description="Protein BIG1" evidence="11">
    <location>
        <begin position="19"/>
        <end position="283"/>
    </location>
</feature>
<feature type="transmembrane region" description="Helical" evidence="10">
    <location>
        <begin position="234"/>
        <end position="257"/>
    </location>
</feature>
<dbReference type="Pfam" id="PF20520">
    <property type="entry name" value="Ac45-VOA1_TM"/>
    <property type="match status" value="1"/>
</dbReference>
<name>A0AAN7BVH4_9PEZI</name>
<dbReference type="InterPro" id="IPR037654">
    <property type="entry name" value="Big1"/>
</dbReference>
<evidence type="ECO:0000256" key="8">
    <source>
        <dbReference type="ARBA" id="ARBA00023136"/>
    </source>
</evidence>
<evidence type="ECO:0000259" key="12">
    <source>
        <dbReference type="Pfam" id="PF20520"/>
    </source>
</evidence>
<evidence type="ECO:0000256" key="3">
    <source>
        <dbReference type="ARBA" id="ARBA00022089"/>
    </source>
</evidence>
<dbReference type="AlphaFoldDB" id="A0AAN7BVH4"/>
<accession>A0AAN7BVH4</accession>